<reference evidence="3" key="1">
    <citation type="submission" date="2013-08" db="EMBL/GenBank/DDBJ databases">
        <authorList>
            <person name="Mendez C."/>
            <person name="Richter M."/>
            <person name="Ferrer M."/>
            <person name="Sanchez J."/>
        </authorList>
    </citation>
    <scope>NUCLEOTIDE SEQUENCE</scope>
</reference>
<gene>
    <name evidence="3" type="ORF">B1B_04072</name>
</gene>
<reference evidence="3" key="2">
    <citation type="journal article" date="2014" name="ISME J.">
        <title>Microbial stratification in low pH oxic and suboxic macroscopic growths along an acid mine drainage.</title>
        <authorList>
            <person name="Mendez-Garcia C."/>
            <person name="Mesa V."/>
            <person name="Sprenger R.R."/>
            <person name="Richter M."/>
            <person name="Diez M.S."/>
            <person name="Solano J."/>
            <person name="Bargiela R."/>
            <person name="Golyshina O.V."/>
            <person name="Manteca A."/>
            <person name="Ramos J.L."/>
            <person name="Gallego J.R."/>
            <person name="Llorente I."/>
            <person name="Martins Dos Santos V.A."/>
            <person name="Jensen O.N."/>
            <person name="Pelaez A.I."/>
            <person name="Sanchez J."/>
            <person name="Ferrer M."/>
        </authorList>
    </citation>
    <scope>NUCLEOTIDE SEQUENCE</scope>
</reference>
<comment type="caution">
    <text evidence="3">The sequence shown here is derived from an EMBL/GenBank/DDBJ whole genome shotgun (WGS) entry which is preliminary data.</text>
</comment>
<dbReference type="InterPro" id="IPR024951">
    <property type="entry name" value="Sulfurylase_cat_dom"/>
</dbReference>
<proteinExistence type="predicted"/>
<dbReference type="GO" id="GO:0004781">
    <property type="term" value="F:sulfate adenylyltransferase (ATP) activity"/>
    <property type="evidence" value="ECO:0007669"/>
    <property type="project" value="InterPro"/>
</dbReference>
<dbReference type="InterPro" id="IPR014729">
    <property type="entry name" value="Rossmann-like_a/b/a_fold"/>
</dbReference>
<dbReference type="AlphaFoldDB" id="T1BQF0"/>
<evidence type="ECO:0000313" key="3">
    <source>
        <dbReference type="EMBL" id="EQD72072.1"/>
    </source>
</evidence>
<dbReference type="PANTHER" id="PTHR43509">
    <property type="match status" value="1"/>
</dbReference>
<dbReference type="EMBL" id="AUZY01002547">
    <property type="protein sequence ID" value="EQD72072.1"/>
    <property type="molecule type" value="Genomic_DNA"/>
</dbReference>
<feature type="domain" description="Sulphate adenylyltransferase catalytic" evidence="2">
    <location>
        <begin position="2"/>
        <end position="85"/>
    </location>
</feature>
<protein>
    <submittedName>
        <fullName evidence="3">Sulfate adenylyltransferase</fullName>
    </submittedName>
</protein>
<evidence type="ECO:0000256" key="1">
    <source>
        <dbReference type="SAM" id="MobiDB-lite"/>
    </source>
</evidence>
<organism evidence="3">
    <name type="scientific">mine drainage metagenome</name>
    <dbReference type="NCBI Taxonomy" id="410659"/>
    <lineage>
        <taxon>unclassified sequences</taxon>
        <taxon>metagenomes</taxon>
        <taxon>ecological metagenomes</taxon>
    </lineage>
</organism>
<dbReference type="Gene3D" id="3.40.50.620">
    <property type="entry name" value="HUPs"/>
    <property type="match status" value="1"/>
</dbReference>
<dbReference type="Pfam" id="PF01747">
    <property type="entry name" value="ATP-sulfurylase"/>
    <property type="match status" value="1"/>
</dbReference>
<sequence length="115" mass="12905">SYYGPFEAQAIFKEIPEGALQLRPMFFDLTFYCRGCDGMASSRTCPHDPGQRLLISGTDLRRLLSLGDEVPEHFSRPEVLDILREHYLGLAQESGPANSDRPPANPAQTPDQRRT</sequence>
<feature type="region of interest" description="Disordered" evidence="1">
    <location>
        <begin position="91"/>
        <end position="115"/>
    </location>
</feature>
<feature type="compositionally biased region" description="Polar residues" evidence="1">
    <location>
        <begin position="106"/>
        <end position="115"/>
    </location>
</feature>
<keyword evidence="3" id="KW-0808">Transferase</keyword>
<name>T1BQF0_9ZZZZ</name>
<dbReference type="SUPFAM" id="SSF52374">
    <property type="entry name" value="Nucleotidylyl transferase"/>
    <property type="match status" value="1"/>
</dbReference>
<dbReference type="PANTHER" id="PTHR43509:SF1">
    <property type="entry name" value="SULFATE ADENYLYLTRANSFERASE"/>
    <property type="match status" value="1"/>
</dbReference>
<evidence type="ECO:0000259" key="2">
    <source>
        <dbReference type="Pfam" id="PF01747"/>
    </source>
</evidence>
<keyword evidence="3" id="KW-0548">Nucleotidyltransferase</keyword>
<accession>T1BQF0</accession>
<feature type="non-terminal residue" evidence="3">
    <location>
        <position position="1"/>
    </location>
</feature>